<dbReference type="RefSeq" id="WP_243115919.1">
    <property type="nucleotide sequence ID" value="NZ_LR130778.1"/>
</dbReference>
<dbReference type="GO" id="GO:0016740">
    <property type="term" value="F:transferase activity"/>
    <property type="evidence" value="ECO:0007669"/>
    <property type="project" value="UniProtKB-KW"/>
</dbReference>
<accession>A0A3P7PZI1</accession>
<dbReference type="AlphaFoldDB" id="A0A3P7PZI1"/>
<organism evidence="1 2">
    <name type="scientific">Petrocella atlantisensis</name>
    <dbReference type="NCBI Taxonomy" id="2173034"/>
    <lineage>
        <taxon>Bacteria</taxon>
        <taxon>Bacillati</taxon>
        <taxon>Bacillota</taxon>
        <taxon>Clostridia</taxon>
        <taxon>Lachnospirales</taxon>
        <taxon>Vallitaleaceae</taxon>
        <taxon>Petrocella</taxon>
    </lineage>
</organism>
<protein>
    <submittedName>
        <fullName evidence="1">Serine O-acetyltransferase</fullName>
    </submittedName>
</protein>
<dbReference type="InterPro" id="IPR001451">
    <property type="entry name" value="Hexapep"/>
</dbReference>
<dbReference type="Proteomes" id="UP000279029">
    <property type="component" value="Chromosome"/>
</dbReference>
<keyword evidence="2" id="KW-1185">Reference proteome</keyword>
<reference evidence="1 2" key="1">
    <citation type="submission" date="2018-09" db="EMBL/GenBank/DDBJ databases">
        <authorList>
            <person name="Postec A."/>
        </authorList>
    </citation>
    <scope>NUCLEOTIDE SEQUENCE [LARGE SCALE GENOMIC DNA]</scope>
    <source>
        <strain evidence="1">70B-A</strain>
    </source>
</reference>
<sequence length="217" mass="24790">MNEENQVLFKRYIQKQLLHFFDCKEDISDFFGEALTRTLKCFKATRNKYYHDEKGMPILSQLHSGQYSIFLYYLGNTIYRNGGSHVLATTTYCLNKTLHSVDWYFEIELPEIFGVEHPLASILGRAKYKDGFFFYQGCTVGGNKGHYPTLGKNVILFSNATIIGKSIIGDNVIVSTGSTIKDEIIPSNALVFGQSPNLIVKEKSLSYMQEKISNFWF</sequence>
<dbReference type="Gene3D" id="2.160.10.10">
    <property type="entry name" value="Hexapeptide repeat proteins"/>
    <property type="match status" value="1"/>
</dbReference>
<proteinExistence type="predicted"/>
<dbReference type="KEGG" id="cbar:PATL70BA_2639"/>
<dbReference type="EMBL" id="LR130778">
    <property type="protein sequence ID" value="VDN48541.1"/>
    <property type="molecule type" value="Genomic_DNA"/>
</dbReference>
<evidence type="ECO:0000313" key="2">
    <source>
        <dbReference type="Proteomes" id="UP000279029"/>
    </source>
</evidence>
<dbReference type="SUPFAM" id="SSF51161">
    <property type="entry name" value="Trimeric LpxA-like enzymes"/>
    <property type="match status" value="1"/>
</dbReference>
<dbReference type="InterPro" id="IPR011004">
    <property type="entry name" value="Trimer_LpxA-like_sf"/>
</dbReference>
<evidence type="ECO:0000313" key="1">
    <source>
        <dbReference type="EMBL" id="VDN48541.1"/>
    </source>
</evidence>
<dbReference type="Pfam" id="PF00132">
    <property type="entry name" value="Hexapep"/>
    <property type="match status" value="1"/>
</dbReference>
<gene>
    <name evidence="1" type="ORF">PATL70BA_2639</name>
</gene>
<keyword evidence="1" id="KW-0808">Transferase</keyword>
<name>A0A3P7PZI1_9FIRM</name>